<dbReference type="Pfam" id="PF07258">
    <property type="entry name" value="COMM_domain"/>
    <property type="match status" value="1"/>
</dbReference>
<dbReference type="InterPro" id="IPR017920">
    <property type="entry name" value="COMM"/>
</dbReference>
<name>A0A5J4TA30_9EUKA</name>
<evidence type="ECO:0000259" key="1">
    <source>
        <dbReference type="PROSITE" id="PS51269"/>
    </source>
</evidence>
<sequence length="72" mass="8470">MTSTLVDFDWKLSATLASDCVSKVFEPKIQLTLYYLDEEKKRREAFYEMDENSFKTFLAKLHQAQDVVRKTA</sequence>
<organism evidence="2 3">
    <name type="scientific">Streblomastix strix</name>
    <dbReference type="NCBI Taxonomy" id="222440"/>
    <lineage>
        <taxon>Eukaryota</taxon>
        <taxon>Metamonada</taxon>
        <taxon>Preaxostyla</taxon>
        <taxon>Oxymonadida</taxon>
        <taxon>Streblomastigidae</taxon>
        <taxon>Streblomastix</taxon>
    </lineage>
</organism>
<gene>
    <name evidence="2" type="ORF">EZS28_049923</name>
</gene>
<feature type="domain" description="COMM" evidence="1">
    <location>
        <begin position="4"/>
        <end position="72"/>
    </location>
</feature>
<dbReference type="AlphaFoldDB" id="A0A5J4TA30"/>
<dbReference type="OrthoDB" id="17646at2759"/>
<proteinExistence type="predicted"/>
<evidence type="ECO:0000313" key="2">
    <source>
        <dbReference type="EMBL" id="KAA6354551.1"/>
    </source>
</evidence>
<protein>
    <recommendedName>
        <fullName evidence="1">COMM domain-containing protein</fullName>
    </recommendedName>
</protein>
<dbReference type="EMBL" id="SNRW01036126">
    <property type="protein sequence ID" value="KAA6354551.1"/>
    <property type="molecule type" value="Genomic_DNA"/>
</dbReference>
<evidence type="ECO:0000313" key="3">
    <source>
        <dbReference type="Proteomes" id="UP000324800"/>
    </source>
</evidence>
<dbReference type="PROSITE" id="PS51269">
    <property type="entry name" value="COMM"/>
    <property type="match status" value="1"/>
</dbReference>
<accession>A0A5J4TA30</accession>
<dbReference type="Proteomes" id="UP000324800">
    <property type="component" value="Unassembled WGS sequence"/>
</dbReference>
<reference evidence="2 3" key="1">
    <citation type="submission" date="2019-03" db="EMBL/GenBank/DDBJ databases">
        <title>Single cell metagenomics reveals metabolic interactions within the superorganism composed of flagellate Streblomastix strix and complex community of Bacteroidetes bacteria on its surface.</title>
        <authorList>
            <person name="Treitli S.C."/>
            <person name="Kolisko M."/>
            <person name="Husnik F."/>
            <person name="Keeling P."/>
            <person name="Hampl V."/>
        </authorList>
    </citation>
    <scope>NUCLEOTIDE SEQUENCE [LARGE SCALE GENOMIC DNA]</scope>
    <source>
        <strain evidence="2">ST1C</strain>
    </source>
</reference>
<comment type="caution">
    <text evidence="2">The sequence shown here is derived from an EMBL/GenBank/DDBJ whole genome shotgun (WGS) entry which is preliminary data.</text>
</comment>